<keyword evidence="3" id="KW-1185">Reference proteome</keyword>
<dbReference type="InterPro" id="IPR027417">
    <property type="entry name" value="P-loop_NTPase"/>
</dbReference>
<dbReference type="Gene3D" id="1.20.920.30">
    <property type="match status" value="1"/>
</dbReference>
<dbReference type="PANTHER" id="PTHR45703">
    <property type="entry name" value="DYNEIN HEAVY CHAIN"/>
    <property type="match status" value="1"/>
</dbReference>
<dbReference type="SUPFAM" id="SSF52540">
    <property type="entry name" value="P-loop containing nucleoside triphosphate hydrolases"/>
    <property type="match status" value="1"/>
</dbReference>
<dbReference type="GO" id="GO:0051959">
    <property type="term" value="F:dynein light intermediate chain binding"/>
    <property type="evidence" value="ECO:0007669"/>
    <property type="project" value="InterPro"/>
</dbReference>
<organism evidence="2 3">
    <name type="scientific">Symbiodinium necroappetens</name>
    <dbReference type="NCBI Taxonomy" id="1628268"/>
    <lineage>
        <taxon>Eukaryota</taxon>
        <taxon>Sar</taxon>
        <taxon>Alveolata</taxon>
        <taxon>Dinophyceae</taxon>
        <taxon>Suessiales</taxon>
        <taxon>Symbiodiniaceae</taxon>
        <taxon>Symbiodinium</taxon>
    </lineage>
</organism>
<dbReference type="PANTHER" id="PTHR45703:SF36">
    <property type="entry name" value="DYNEIN HEAVY CHAIN, CYTOPLASMIC"/>
    <property type="match status" value="1"/>
</dbReference>
<feature type="non-terminal residue" evidence="2">
    <location>
        <position position="283"/>
    </location>
</feature>
<dbReference type="OrthoDB" id="433556at2759"/>
<dbReference type="Proteomes" id="UP000601435">
    <property type="component" value="Unassembled WGS sequence"/>
</dbReference>
<dbReference type="GO" id="GO:0007018">
    <property type="term" value="P:microtubule-based movement"/>
    <property type="evidence" value="ECO:0007669"/>
    <property type="project" value="InterPro"/>
</dbReference>
<dbReference type="InterPro" id="IPR054354">
    <property type="entry name" value="DYNC2H1-like_lid"/>
</dbReference>
<name>A0A812ZWU6_9DINO</name>
<feature type="non-terminal residue" evidence="2">
    <location>
        <position position="1"/>
    </location>
</feature>
<dbReference type="AlphaFoldDB" id="A0A812ZWU6"/>
<dbReference type="GO" id="GO:0045505">
    <property type="term" value="F:dynein intermediate chain binding"/>
    <property type="evidence" value="ECO:0007669"/>
    <property type="project" value="InterPro"/>
</dbReference>
<dbReference type="Gene3D" id="3.40.50.300">
    <property type="entry name" value="P-loop containing nucleotide triphosphate hydrolases"/>
    <property type="match status" value="1"/>
</dbReference>
<feature type="domain" description="Dynein 2 heavy chain 1 cytoplasmic ATPase lid" evidence="1">
    <location>
        <begin position="193"/>
        <end position="240"/>
    </location>
</feature>
<dbReference type="GO" id="GO:0030286">
    <property type="term" value="C:dynein complex"/>
    <property type="evidence" value="ECO:0007669"/>
    <property type="project" value="InterPro"/>
</dbReference>
<comment type="caution">
    <text evidence="2">The sequence shown here is derived from an EMBL/GenBank/DDBJ whole genome shotgun (WGS) entry which is preliminary data.</text>
</comment>
<dbReference type="Pfam" id="PF22597">
    <property type="entry name" value="DYN_lid"/>
    <property type="match status" value="1"/>
</dbReference>
<accession>A0A812ZWU6</accession>
<proteinExistence type="predicted"/>
<reference evidence="2" key="1">
    <citation type="submission" date="2021-02" db="EMBL/GenBank/DDBJ databases">
        <authorList>
            <person name="Dougan E. K."/>
            <person name="Rhodes N."/>
            <person name="Thang M."/>
            <person name="Chan C."/>
        </authorList>
    </citation>
    <scope>NUCLEOTIDE SEQUENCE</scope>
</reference>
<evidence type="ECO:0000259" key="1">
    <source>
        <dbReference type="Pfam" id="PF22597"/>
    </source>
</evidence>
<evidence type="ECO:0000313" key="2">
    <source>
        <dbReference type="EMBL" id="CAE7843574.1"/>
    </source>
</evidence>
<protein>
    <submittedName>
        <fullName evidence="2">DNAH6 protein</fullName>
    </submittedName>
</protein>
<dbReference type="EMBL" id="CAJNJA010051353">
    <property type="protein sequence ID" value="CAE7843574.1"/>
    <property type="molecule type" value="Genomic_DNA"/>
</dbReference>
<sequence>TILSRQVGCSEMQTALVTAALQCRPGRRLFAGQMLIRIEDLNLPKLGALELLRGFVDQRGLRNSKDDTWLRGEGIHLVASSAAPGLTGQGAEPGPPGSQSGLLMPRLARHFVELFVPEPAEEDVKKIFMEVSRQILQVNGAGDGLVAAFSAHQEGSSSARRYKVEDALALATLHLSKLMKDVLRQHAPARLGITSLRDVARLLQGVARAAPHHFTEKIQLAKLWAHEALRTFEDRITTDAGQRRFREVLSQQLETYFGMEPALEGLSFRLDTSSGQYVDSDSQ</sequence>
<gene>
    <name evidence="2" type="primary">DNAH6</name>
    <name evidence="2" type="ORF">SNEC2469_LOCUS25801</name>
</gene>
<evidence type="ECO:0000313" key="3">
    <source>
        <dbReference type="Proteomes" id="UP000601435"/>
    </source>
</evidence>
<dbReference type="InterPro" id="IPR026983">
    <property type="entry name" value="DHC"/>
</dbReference>